<dbReference type="EMBL" id="JI165836">
    <property type="protein sequence ID" value="ADY41349.1"/>
    <property type="molecule type" value="mRNA"/>
</dbReference>
<dbReference type="AlphaFoldDB" id="F1KTZ5"/>
<evidence type="ECO:0000256" key="4">
    <source>
        <dbReference type="ARBA" id="ARBA00022942"/>
    </source>
</evidence>
<proteinExistence type="evidence at transcript level"/>
<keyword evidence="4 5" id="KW-0647">Proteasome</keyword>
<evidence type="ECO:0000256" key="5">
    <source>
        <dbReference type="PIRNR" id="PIRNR015947"/>
    </source>
</evidence>
<sequence length="1052" mass="115711">MTLFLLNQWKKQPGGAQDASAFLLALESESSPMREKELIVEALDDWDVLTPTWFEVADYLNVIEQLHENESFKERHRAALLASKVAYCLGDYCGALQLALAAGDRFQLTPRPPSSLVGSQDEQYVNKMIEHALDTYKQAKRTDGKVDPRLEKLINRIFERNMKRKELRYVIGLALDTRRTDMILAAVKSADDEAALLSETVTKVLESQMDRGFRNTVLDLLLRLFSELEEPDFVSMCQCLIKLEKPGDVAEILNRLVSNKSGNGVLLAYQIAFDLYENASQQFISKIEKALVGEEPPKLSGNESDSTQATPSSSCSTDAASKGAESVELKKAEGAPNEPHTDKLKNETASTDSESASSEEDSETVSGTATTQSTAVGKPEQQSSTAPKIEGVVAERLRSILRGEQTIKHHMQFLIKNNHTDMLILKQMKDSVRTASAHNATVIANGLMHLGTTTDDFLRDNLDWISKATNWNKFNAVASLGLIHRGHEANAQKLLEPYLPKGEADQFGFKEGGSLYAYGLIHANHGNTQVVAYLRDQLHKATTSAIRHGACLGLGLAAMGTRDEQVYAQLRDCLYQDDAVTGEAAGLAMGLVMVGGMHQGAFQEMVQYVCDTQHDKIQRGLRTGIALLAYGRQEEAEPWVAQLMEHKSNAMLRSTAVCTLAMAYAGSGKADVVRRLLAKVAADPNHDVKRFAVIAIGFVLSNDAEQCLSYTGMLVEHFNPHVRYGAAMALGISCAGSGYKEAIALLEPLLSAKENFVRQGAVIALSFILIQQTDACSPKVNEFRKTLTKMITEKGEDSITKLGAILAQGIIDAGGRNVTISLHNRSGHSDMQSVVGTFVFLQYWYWHSLAHFASLAFKPTCLIGLNANLEMPKTDFRSNAKPSTFAYPPPLEEKKKEESEKVETAVLSITNKKKISVSDKKEKKEETKEKEIRDEKMEVDTPSASENPSDLKIEPKSVAPKEPEPLTHNLQNPARVVRLQLKTLQMPENSRYKPLKALSQGGIIMLRDKKAGQEKEEIVALVAAGGTRPSDGKDSTEEAAPHTPFEINIASY</sequence>
<comment type="function">
    <text evidence="5">Component of the 26S proteasome, a multiprotein complex involved in the ATP-dependent degradation of ubiquitinated proteins. This complex plays a key role in the maintenance of protein homeostasis by removing misfolded or damaged proteins, which could impair cellular functions, and by removing proteins whose functions are no longer required. Therefore, the proteasome participates in numerous cellular processes, including cell cycle progression, apoptosis, or DNA damage repair.</text>
</comment>
<dbReference type="InterPro" id="IPR040623">
    <property type="entry name" value="RPN2_C"/>
</dbReference>
<dbReference type="InterPro" id="IPR002015">
    <property type="entry name" value="Proteasome/cyclosome_rpt"/>
</dbReference>
<dbReference type="GO" id="GO:0008540">
    <property type="term" value="C:proteasome regulatory particle, base subcomplex"/>
    <property type="evidence" value="ECO:0007669"/>
    <property type="project" value="UniProtKB-UniRule"/>
</dbReference>
<evidence type="ECO:0000313" key="9">
    <source>
        <dbReference type="EMBL" id="ADY41349.1"/>
    </source>
</evidence>
<dbReference type="PANTHER" id="PTHR10943:SF2">
    <property type="entry name" value="26S PROTEASOME NON-ATPASE REGULATORY SUBUNIT 1"/>
    <property type="match status" value="1"/>
</dbReference>
<evidence type="ECO:0000256" key="3">
    <source>
        <dbReference type="ARBA" id="ARBA00022737"/>
    </source>
</evidence>
<dbReference type="GO" id="GO:0030234">
    <property type="term" value="F:enzyme regulator activity"/>
    <property type="evidence" value="ECO:0007669"/>
    <property type="project" value="UniProtKB-UniRule"/>
</dbReference>
<feature type="compositionally biased region" description="Basic and acidic residues" evidence="6">
    <location>
        <begin position="891"/>
        <end position="900"/>
    </location>
</feature>
<evidence type="ECO:0000259" key="8">
    <source>
        <dbReference type="Pfam" id="PF21505"/>
    </source>
</evidence>
<dbReference type="InterPro" id="IPR011989">
    <property type="entry name" value="ARM-like"/>
</dbReference>
<feature type="compositionally biased region" description="Basic and acidic residues" evidence="6">
    <location>
        <begin position="916"/>
        <end position="939"/>
    </location>
</feature>
<dbReference type="Gene3D" id="1.25.10.10">
    <property type="entry name" value="Leucine-rich Repeat Variant"/>
    <property type="match status" value="1"/>
</dbReference>
<feature type="region of interest" description="Disordered" evidence="6">
    <location>
        <begin position="873"/>
        <end position="900"/>
    </location>
</feature>
<feature type="compositionally biased region" description="Basic and acidic residues" evidence="6">
    <location>
        <begin position="949"/>
        <end position="965"/>
    </location>
</feature>
<evidence type="ECO:0000256" key="2">
    <source>
        <dbReference type="ARBA" id="ARBA00014929"/>
    </source>
</evidence>
<feature type="compositionally biased region" description="Polar residues" evidence="6">
    <location>
        <begin position="365"/>
        <end position="386"/>
    </location>
</feature>
<organism evidence="9">
    <name type="scientific">Ascaris suum</name>
    <name type="common">Pig roundworm</name>
    <name type="synonym">Ascaris lumbricoides</name>
    <dbReference type="NCBI Taxonomy" id="6253"/>
    <lineage>
        <taxon>Eukaryota</taxon>
        <taxon>Metazoa</taxon>
        <taxon>Ecdysozoa</taxon>
        <taxon>Nematoda</taxon>
        <taxon>Chromadorea</taxon>
        <taxon>Rhabditida</taxon>
        <taxon>Spirurina</taxon>
        <taxon>Ascaridomorpha</taxon>
        <taxon>Ascaridoidea</taxon>
        <taxon>Ascarididae</taxon>
        <taxon>Ascaris</taxon>
    </lineage>
</organism>
<name>F1KTZ5_ASCSU</name>
<feature type="compositionally biased region" description="Polar residues" evidence="6">
    <location>
        <begin position="301"/>
        <end position="319"/>
    </location>
</feature>
<dbReference type="InterPro" id="IPR016024">
    <property type="entry name" value="ARM-type_fold"/>
</dbReference>
<comment type="subunit">
    <text evidence="5">Component of the 19S proteasome regulatory particle complex. The 26S proteasome consists of a 20S core particle (CP) and two 19S regulatory subunits (RP).</text>
</comment>
<evidence type="ECO:0000256" key="6">
    <source>
        <dbReference type="SAM" id="MobiDB-lite"/>
    </source>
</evidence>
<feature type="compositionally biased region" description="Basic and acidic residues" evidence="6">
    <location>
        <begin position="325"/>
        <end position="346"/>
    </location>
</feature>
<feature type="region of interest" description="Disordered" evidence="6">
    <location>
        <begin position="295"/>
        <end position="390"/>
    </location>
</feature>
<dbReference type="InterPro" id="IPR016642">
    <property type="entry name" value="26S_Psome_Rpn2"/>
</dbReference>
<protein>
    <recommendedName>
        <fullName evidence="2 5">26S proteasome non-ATPase regulatory subunit 1</fullName>
    </recommendedName>
</protein>
<dbReference type="InterPro" id="IPR048570">
    <property type="entry name" value="PSMD1_RPN2_N"/>
</dbReference>
<evidence type="ECO:0000256" key="1">
    <source>
        <dbReference type="ARBA" id="ARBA00006308"/>
    </source>
</evidence>
<reference evidence="9" key="1">
    <citation type="journal article" date="2011" name="Genome Res.">
        <title>Deep small RNA sequencing from the nematode Ascaris reveals conservation, functional diversification, and novel developmental profiles.</title>
        <authorList>
            <person name="Wang J."/>
            <person name="Czech B."/>
            <person name="Crunk A."/>
            <person name="Wallace A."/>
            <person name="Mitreva M."/>
            <person name="Hannon G.J."/>
            <person name="Davis R.E."/>
        </authorList>
    </citation>
    <scope>NUCLEOTIDE SEQUENCE</scope>
</reference>
<keyword evidence="3" id="KW-0677">Repeat</keyword>
<dbReference type="Pfam" id="PF18004">
    <property type="entry name" value="RPN2_C"/>
    <property type="match status" value="1"/>
</dbReference>
<feature type="domain" description="26S proteasome non-ATPase regulatory subunit 1/RPN2 N-terminal" evidence="8">
    <location>
        <begin position="35"/>
        <end position="295"/>
    </location>
</feature>
<dbReference type="FunFam" id="1.25.10.10:FF:000017">
    <property type="entry name" value="26S proteasome non-ATPase regulatory subunit 1"/>
    <property type="match status" value="1"/>
</dbReference>
<feature type="region of interest" description="Disordered" evidence="6">
    <location>
        <begin position="916"/>
        <end position="970"/>
    </location>
</feature>
<evidence type="ECO:0000259" key="7">
    <source>
        <dbReference type="Pfam" id="PF18004"/>
    </source>
</evidence>
<feature type="domain" description="26S proteasome regulatory subunit RPN2 C-terminal" evidence="7">
    <location>
        <begin position="860"/>
        <end position="1016"/>
    </location>
</feature>
<dbReference type="PIRSF" id="PIRSF015947">
    <property type="entry name" value="26S_Psome_Rpn2"/>
    <property type="match status" value="1"/>
</dbReference>
<feature type="compositionally biased region" description="Basic and acidic residues" evidence="6">
    <location>
        <begin position="1030"/>
        <end position="1040"/>
    </location>
</feature>
<dbReference type="PANTHER" id="PTHR10943">
    <property type="entry name" value="26S PROTEASOME NON-ATPASE REGULATORY SUBUNIT"/>
    <property type="match status" value="1"/>
</dbReference>
<dbReference type="GO" id="GO:0042176">
    <property type="term" value="P:regulation of protein catabolic process"/>
    <property type="evidence" value="ECO:0007669"/>
    <property type="project" value="UniProtKB-UniRule"/>
</dbReference>
<dbReference type="Pfam" id="PF01851">
    <property type="entry name" value="PC_rep"/>
    <property type="match status" value="2"/>
</dbReference>
<accession>F1KTZ5</accession>
<dbReference type="GO" id="GO:0034515">
    <property type="term" value="C:proteasome storage granule"/>
    <property type="evidence" value="ECO:0007669"/>
    <property type="project" value="TreeGrafter"/>
</dbReference>
<comment type="similarity">
    <text evidence="1 5">Belongs to the proteasome subunit S1 family.</text>
</comment>
<feature type="compositionally biased region" description="Low complexity" evidence="6">
    <location>
        <begin position="347"/>
        <end position="356"/>
    </location>
</feature>
<dbReference type="Pfam" id="PF13646">
    <property type="entry name" value="HEAT_2"/>
    <property type="match status" value="1"/>
</dbReference>
<dbReference type="SUPFAM" id="SSF48371">
    <property type="entry name" value="ARM repeat"/>
    <property type="match status" value="1"/>
</dbReference>
<dbReference type="GO" id="GO:0005634">
    <property type="term" value="C:nucleus"/>
    <property type="evidence" value="ECO:0007669"/>
    <property type="project" value="TreeGrafter"/>
</dbReference>
<dbReference type="GO" id="GO:0043161">
    <property type="term" value="P:proteasome-mediated ubiquitin-dependent protein catabolic process"/>
    <property type="evidence" value="ECO:0007669"/>
    <property type="project" value="TreeGrafter"/>
</dbReference>
<feature type="region of interest" description="Disordered" evidence="6">
    <location>
        <begin position="1025"/>
        <end position="1052"/>
    </location>
</feature>
<dbReference type="Pfam" id="PF21505">
    <property type="entry name" value="RPN2_N"/>
    <property type="match status" value="1"/>
</dbReference>